<name>A0A8D2GGJ1_THEGE</name>
<feature type="compositionally biased region" description="Basic residues" evidence="1">
    <location>
        <begin position="132"/>
        <end position="145"/>
    </location>
</feature>
<accession>A0A8D2GGJ1</accession>
<evidence type="ECO:0000313" key="3">
    <source>
        <dbReference type="Proteomes" id="UP000694411"/>
    </source>
</evidence>
<reference evidence="2" key="1">
    <citation type="submission" date="2018-05" db="EMBL/GenBank/DDBJ databases">
        <title>Whole genome of Theropithecus gelada.</title>
        <authorList>
            <person name="Chiou K.L."/>
            <person name="Snyder-Mackler N."/>
        </authorList>
    </citation>
    <scope>NUCLEOTIDE SEQUENCE [LARGE SCALE GENOMIC DNA]</scope>
</reference>
<feature type="region of interest" description="Disordered" evidence="1">
    <location>
        <begin position="1"/>
        <end position="40"/>
    </location>
</feature>
<reference evidence="2" key="3">
    <citation type="submission" date="2025-09" db="UniProtKB">
        <authorList>
            <consortium name="Ensembl"/>
        </authorList>
    </citation>
    <scope>IDENTIFICATION</scope>
</reference>
<dbReference type="AlphaFoldDB" id="A0A8D2GGJ1"/>
<dbReference type="Ensembl" id="ENSTGET00000040966.1">
    <property type="protein sequence ID" value="ENSTGEP00000034511.1"/>
    <property type="gene ID" value="ENSTGEG00000027515.1"/>
</dbReference>
<dbReference type="Proteomes" id="UP000694411">
    <property type="component" value="Chromosome 2"/>
</dbReference>
<proteinExistence type="predicted"/>
<evidence type="ECO:0000313" key="2">
    <source>
        <dbReference type="Ensembl" id="ENSTGEP00000034511.1"/>
    </source>
</evidence>
<organism evidence="2 3">
    <name type="scientific">Theropithecus gelada</name>
    <name type="common">Gelada baboon</name>
    <dbReference type="NCBI Taxonomy" id="9565"/>
    <lineage>
        <taxon>Eukaryota</taxon>
        <taxon>Metazoa</taxon>
        <taxon>Chordata</taxon>
        <taxon>Craniata</taxon>
        <taxon>Vertebrata</taxon>
        <taxon>Euteleostomi</taxon>
        <taxon>Mammalia</taxon>
        <taxon>Eutheria</taxon>
        <taxon>Euarchontoglires</taxon>
        <taxon>Primates</taxon>
        <taxon>Haplorrhini</taxon>
        <taxon>Catarrhini</taxon>
        <taxon>Cercopithecidae</taxon>
        <taxon>Cercopithecinae</taxon>
        <taxon>Theropithecus</taxon>
    </lineage>
</organism>
<evidence type="ECO:0000256" key="1">
    <source>
        <dbReference type="SAM" id="MobiDB-lite"/>
    </source>
</evidence>
<reference evidence="2" key="2">
    <citation type="submission" date="2025-08" db="UniProtKB">
        <authorList>
            <consortium name="Ensembl"/>
        </authorList>
    </citation>
    <scope>IDENTIFICATION</scope>
</reference>
<sequence>MPLQPACAPKLQPPSVCRRQPPGNPRHLSPHSQHLRTGARCPSCCGQARRSALGRLHGGGNPPSAPFPATAEGAWLVVPSSGRGGAGRGQAWQALRPGALGIQRPSEPCSAARALKLRAPSACSQQPGHSQARWRSRPPRTRAGCRRGCGQARRSARRRLHRGGNWPSAPSPVAAEGPASGGRAGWAPASPGRPGRPWRTRKPPAPRSQAEPQLLSIAGDSPPGALDGEFE</sequence>
<keyword evidence="3" id="KW-1185">Reference proteome</keyword>
<protein>
    <submittedName>
        <fullName evidence="2">Uncharacterized protein</fullName>
    </submittedName>
</protein>
<feature type="region of interest" description="Disordered" evidence="1">
    <location>
        <begin position="120"/>
        <end position="231"/>
    </location>
</feature>